<feature type="region of interest" description="Disordered" evidence="1">
    <location>
        <begin position="23"/>
        <end position="83"/>
    </location>
</feature>
<reference evidence="3" key="1">
    <citation type="journal article" date="2019" name="Int. J. Syst. Evol. Microbiol.">
        <title>The Global Catalogue of Microorganisms (GCM) 10K type strain sequencing project: providing services to taxonomists for standard genome sequencing and annotation.</title>
        <authorList>
            <consortium name="The Broad Institute Genomics Platform"/>
            <consortium name="The Broad Institute Genome Sequencing Center for Infectious Disease"/>
            <person name="Wu L."/>
            <person name="Ma J."/>
        </authorList>
    </citation>
    <scope>NUCLEOTIDE SEQUENCE [LARGE SCALE GENOMIC DNA]</scope>
    <source>
        <strain evidence="3">JCM 18306</strain>
    </source>
</reference>
<gene>
    <name evidence="2" type="ORF">GCM10023323_69840</name>
</gene>
<proteinExistence type="predicted"/>
<comment type="caution">
    <text evidence="2">The sequence shown here is derived from an EMBL/GenBank/DDBJ whole genome shotgun (WGS) entry which is preliminary data.</text>
</comment>
<keyword evidence="3" id="KW-1185">Reference proteome</keyword>
<evidence type="ECO:0000313" key="3">
    <source>
        <dbReference type="Proteomes" id="UP001499878"/>
    </source>
</evidence>
<evidence type="ECO:0000313" key="2">
    <source>
        <dbReference type="EMBL" id="GAA5216518.1"/>
    </source>
</evidence>
<protein>
    <submittedName>
        <fullName evidence="2">Uncharacterized protein</fullName>
    </submittedName>
</protein>
<dbReference type="Proteomes" id="UP001499878">
    <property type="component" value="Unassembled WGS sequence"/>
</dbReference>
<accession>A0ABP9TGY7</accession>
<sequence length="83" mass="8688">MAAAGGHHSRSTQYNSACPTVDAMPIATNQPTSRDHTVRRVAGVRSGSRGSGVTGDAFSRATRHAPTHPTDRQLLVAQPTTPP</sequence>
<dbReference type="EMBL" id="BAABJR010000026">
    <property type="protein sequence ID" value="GAA5216518.1"/>
    <property type="molecule type" value="Genomic_DNA"/>
</dbReference>
<name>A0ABP9TGY7_9ACTN</name>
<evidence type="ECO:0000256" key="1">
    <source>
        <dbReference type="SAM" id="MobiDB-lite"/>
    </source>
</evidence>
<organism evidence="2 3">
    <name type="scientific">Streptomyces thinghirensis</name>
    <dbReference type="NCBI Taxonomy" id="551547"/>
    <lineage>
        <taxon>Bacteria</taxon>
        <taxon>Bacillati</taxon>
        <taxon>Actinomycetota</taxon>
        <taxon>Actinomycetes</taxon>
        <taxon>Kitasatosporales</taxon>
        <taxon>Streptomycetaceae</taxon>
        <taxon>Streptomyces</taxon>
    </lineage>
</organism>